<name>A0A017SFZ8_ASPRC</name>
<gene>
    <name evidence="1" type="ORF">EURHEDRAFT_456407</name>
</gene>
<organism evidence="1 2">
    <name type="scientific">Aspergillus ruber (strain CBS 135680)</name>
    <dbReference type="NCBI Taxonomy" id="1388766"/>
    <lineage>
        <taxon>Eukaryota</taxon>
        <taxon>Fungi</taxon>
        <taxon>Dikarya</taxon>
        <taxon>Ascomycota</taxon>
        <taxon>Pezizomycotina</taxon>
        <taxon>Eurotiomycetes</taxon>
        <taxon>Eurotiomycetidae</taxon>
        <taxon>Eurotiales</taxon>
        <taxon>Aspergillaceae</taxon>
        <taxon>Aspergillus</taxon>
        <taxon>Aspergillus subgen. Aspergillus</taxon>
    </lineage>
</organism>
<dbReference type="PANTHER" id="PTHR43431">
    <property type="entry name" value="OXIDOREDUCTASE, SHORT CHAIN DEHYDROGENASE/REDUCTASE FAMILY (AFU_ORTHOLOGUE AFUA_5G14000)"/>
    <property type="match status" value="1"/>
</dbReference>
<dbReference type="GeneID" id="63699474"/>
<dbReference type="RefSeq" id="XP_040638888.1">
    <property type="nucleotide sequence ID" value="XM_040784350.1"/>
</dbReference>
<accession>A0A017SFZ8</accession>
<dbReference type="PANTHER" id="PTHR43431:SF7">
    <property type="entry name" value="OXIDOREDUCTASE, SHORT CHAIN DEHYDROGENASE_REDUCTASE FAMILY (AFU_ORTHOLOGUE AFUA_5G14000)"/>
    <property type="match status" value="1"/>
</dbReference>
<dbReference type="SUPFAM" id="SSF51735">
    <property type="entry name" value="NAD(P)-binding Rossmann-fold domains"/>
    <property type="match status" value="1"/>
</dbReference>
<proteinExistence type="predicted"/>
<dbReference type="Gene3D" id="3.40.50.720">
    <property type="entry name" value="NAD(P)-binding Rossmann-like Domain"/>
    <property type="match status" value="1"/>
</dbReference>
<dbReference type="Pfam" id="PF00106">
    <property type="entry name" value="adh_short"/>
    <property type="match status" value="1"/>
</dbReference>
<dbReference type="InterPro" id="IPR036291">
    <property type="entry name" value="NAD(P)-bd_dom_sf"/>
</dbReference>
<dbReference type="OrthoDB" id="5399006at2759"/>
<evidence type="ECO:0000313" key="2">
    <source>
        <dbReference type="Proteomes" id="UP000019804"/>
    </source>
</evidence>
<protein>
    <submittedName>
        <fullName evidence="1">NAD(P)-binding protein</fullName>
    </submittedName>
</protein>
<dbReference type="InterPro" id="IPR002347">
    <property type="entry name" value="SDR_fam"/>
</dbReference>
<evidence type="ECO:0000313" key="1">
    <source>
        <dbReference type="EMBL" id="EYE95200.1"/>
    </source>
</evidence>
<dbReference type="HOGENOM" id="CLU_010194_17_0_1"/>
<keyword evidence="2" id="KW-1185">Reference proteome</keyword>
<dbReference type="STRING" id="1388766.A0A017SFZ8"/>
<sequence length="249" mass="26527">MSPTSPKTIAIIAGAGPGTGAAIARRFARGYPVVLLARSQASLDPLVRDIQKNNGSALAFPTDVTDISSMNRAVADTKAQLGKDVRVAAAIFNMASKFSRKGFLDSPPEEYLGSLHTTVNGAYSFSQAVLPLMLGSDSSEQSHPPTLIFTGATAALKGGNGLGSFAMSKFAVRAMAQSLAREFGPKGIHVAHAIVDGIIDTEQTKGFHEEIPGSKISPDQIAEAYWYLHTQTKTSFTHELDLRPYCESW</sequence>
<dbReference type="Proteomes" id="UP000019804">
    <property type="component" value="Unassembled WGS sequence"/>
</dbReference>
<dbReference type="AlphaFoldDB" id="A0A017SFZ8"/>
<dbReference type="EMBL" id="KK088423">
    <property type="protein sequence ID" value="EYE95200.1"/>
    <property type="molecule type" value="Genomic_DNA"/>
</dbReference>
<dbReference type="PRINTS" id="PR00081">
    <property type="entry name" value="GDHRDH"/>
</dbReference>
<reference evidence="2" key="1">
    <citation type="journal article" date="2014" name="Nat. Commun.">
        <title>Genomic adaptations of the halophilic Dead Sea filamentous fungus Eurotium rubrum.</title>
        <authorList>
            <person name="Kis-Papo T."/>
            <person name="Weig A.R."/>
            <person name="Riley R."/>
            <person name="Persoh D."/>
            <person name="Salamov A."/>
            <person name="Sun H."/>
            <person name="Lipzen A."/>
            <person name="Wasser S.P."/>
            <person name="Rambold G."/>
            <person name="Grigoriev I.V."/>
            <person name="Nevo E."/>
        </authorList>
    </citation>
    <scope>NUCLEOTIDE SEQUENCE [LARGE SCALE GENOMIC DNA]</scope>
    <source>
        <strain evidence="2">CBS 135680</strain>
    </source>
</reference>